<sequence length="304" mass="31455">MTSVLLFGANGFVGRHVHAALAGEHDVVSPRRAECDLLTATVGELGALIGAHRPVAVVNCTGLLSGTDHDMVAAHTLVTAKLVEAVAAAAPQARLIRLGSAGEYGIVPDGIAVPETWPGAPVSAYGLSHLAATRLMELAVAANRLDGVVLRVFNPIGAGLSRDNVLGRAVRLLRAGLARGVPEIVLGPLGAYRDFVDVRDVARAVATVVAAPKTPHPVLNVGAGRAVQVRTVIRELAAVAGFTGGIAEAAPAEDGHRSAGVTWMCADISQVRRLGWSPAYEVTDTVKAIWAEASDLDRTALPKE</sequence>
<dbReference type="PANTHER" id="PTHR43245">
    <property type="entry name" value="BIFUNCTIONAL POLYMYXIN RESISTANCE PROTEIN ARNA"/>
    <property type="match status" value="1"/>
</dbReference>
<dbReference type="Proteomes" id="UP000669887">
    <property type="component" value="Unassembled WGS sequence"/>
</dbReference>
<dbReference type="InterPro" id="IPR050177">
    <property type="entry name" value="Lipid_A_modif_metabolic_enz"/>
</dbReference>
<dbReference type="SUPFAM" id="SSF51735">
    <property type="entry name" value="NAD(P)-binding Rossmann-fold domains"/>
    <property type="match status" value="1"/>
</dbReference>
<dbReference type="InterPro" id="IPR036291">
    <property type="entry name" value="NAD(P)-bd_dom_sf"/>
</dbReference>
<dbReference type="RefSeq" id="WP_151498928.1">
    <property type="nucleotide sequence ID" value="NZ_JAGFVQ010000014.1"/>
</dbReference>
<proteinExistence type="predicted"/>
<comment type="caution">
    <text evidence="2">The sequence shown here is derived from an EMBL/GenBank/DDBJ whole genome shotgun (WGS) entry which is preliminary data.</text>
</comment>
<dbReference type="AlphaFoldDB" id="A0AAW4JNS2"/>
<organism evidence="2 3">
    <name type="scientific">Micromonospora tulbaghiae</name>
    <dbReference type="NCBI Taxonomy" id="479978"/>
    <lineage>
        <taxon>Bacteria</taxon>
        <taxon>Bacillati</taxon>
        <taxon>Actinomycetota</taxon>
        <taxon>Actinomycetes</taxon>
        <taxon>Micromonosporales</taxon>
        <taxon>Micromonosporaceae</taxon>
        <taxon>Micromonospora</taxon>
    </lineage>
</organism>
<dbReference type="InterPro" id="IPR001509">
    <property type="entry name" value="Epimerase_deHydtase"/>
</dbReference>
<accession>A0AAW4JNS2</accession>
<evidence type="ECO:0000259" key="1">
    <source>
        <dbReference type="Pfam" id="PF01370"/>
    </source>
</evidence>
<protein>
    <submittedName>
        <fullName evidence="2">NAD-dependent epimerase/dehydratase family protein</fullName>
    </submittedName>
</protein>
<dbReference type="PANTHER" id="PTHR43245:SF13">
    <property type="entry name" value="UDP-D-APIOSE_UDP-D-XYLOSE SYNTHASE 2"/>
    <property type="match status" value="1"/>
</dbReference>
<reference evidence="2" key="1">
    <citation type="submission" date="2021-03" db="EMBL/GenBank/DDBJ databases">
        <title>X isolated from Micromonospora tulbaghiae.</title>
        <authorList>
            <person name="Stennett H.L."/>
        </authorList>
    </citation>
    <scope>NUCLEOTIDE SEQUENCE</scope>
    <source>
        <strain evidence="2">28M1-20</strain>
    </source>
</reference>
<dbReference type="Gene3D" id="3.90.25.10">
    <property type="entry name" value="UDP-galactose 4-epimerase, domain 1"/>
    <property type="match status" value="1"/>
</dbReference>
<evidence type="ECO:0000313" key="2">
    <source>
        <dbReference type="EMBL" id="MBO4140476.1"/>
    </source>
</evidence>
<dbReference type="EMBL" id="JAGFVQ010000014">
    <property type="protein sequence ID" value="MBO4140476.1"/>
    <property type="molecule type" value="Genomic_DNA"/>
</dbReference>
<evidence type="ECO:0000313" key="3">
    <source>
        <dbReference type="Proteomes" id="UP000669887"/>
    </source>
</evidence>
<gene>
    <name evidence="2" type="ORF">J5U46_10005</name>
</gene>
<name>A0AAW4JNS2_9ACTN</name>
<dbReference type="Gene3D" id="3.40.50.720">
    <property type="entry name" value="NAD(P)-binding Rossmann-like Domain"/>
    <property type="match status" value="1"/>
</dbReference>
<feature type="domain" description="NAD-dependent epimerase/dehydratase" evidence="1">
    <location>
        <begin position="4"/>
        <end position="222"/>
    </location>
</feature>
<dbReference type="Pfam" id="PF01370">
    <property type="entry name" value="Epimerase"/>
    <property type="match status" value="1"/>
</dbReference>